<keyword evidence="4" id="KW-1185">Reference proteome</keyword>
<dbReference type="GO" id="GO:0009298">
    <property type="term" value="P:GDP-mannose biosynthetic process"/>
    <property type="evidence" value="ECO:0007669"/>
    <property type="project" value="TreeGrafter"/>
</dbReference>
<reference evidence="4" key="1">
    <citation type="submission" date="2015-02" db="EMBL/GenBank/DDBJ databases">
        <title>Description and complete genome sequence of the first cultured representative of the subdivision 5 of the Verrucomicrobia phylum.</title>
        <authorList>
            <person name="Spring S."/>
            <person name="Bunk B."/>
            <person name="Sproer C."/>
            <person name="Klenk H.-P."/>
        </authorList>
    </citation>
    <scope>NUCLEOTIDE SEQUENCE [LARGE SCALE GENOMIC DNA]</scope>
    <source>
        <strain evidence="4">L21-Fru-AB</strain>
    </source>
</reference>
<name>A0A0G3EKJ8_9BACT</name>
<dbReference type="KEGG" id="vbl:L21SP4_01458"/>
<dbReference type="Pfam" id="PF00483">
    <property type="entry name" value="NTP_transferase"/>
    <property type="match status" value="1"/>
</dbReference>
<feature type="domain" description="Nucleotidyl transferase" evidence="1">
    <location>
        <begin position="6"/>
        <end position="282"/>
    </location>
</feature>
<dbReference type="Pfam" id="PF22640">
    <property type="entry name" value="ManC_GMP_beta-helix"/>
    <property type="match status" value="1"/>
</dbReference>
<dbReference type="STRING" id="1307763.L21SP4_01458"/>
<dbReference type="GO" id="GO:0004475">
    <property type="term" value="F:mannose-1-phosphate guanylyltransferase (GTP) activity"/>
    <property type="evidence" value="ECO:0007669"/>
    <property type="project" value="InterPro"/>
</dbReference>
<organism evidence="3 4">
    <name type="scientific">Kiritimatiella glycovorans</name>
    <dbReference type="NCBI Taxonomy" id="1307763"/>
    <lineage>
        <taxon>Bacteria</taxon>
        <taxon>Pseudomonadati</taxon>
        <taxon>Kiritimatiellota</taxon>
        <taxon>Kiritimatiellia</taxon>
        <taxon>Kiritimatiellales</taxon>
        <taxon>Kiritimatiellaceae</taxon>
        <taxon>Kiritimatiella</taxon>
    </lineage>
</organism>
<dbReference type="InterPro" id="IPR049577">
    <property type="entry name" value="GMPP_N"/>
</dbReference>
<proteinExistence type="predicted"/>
<dbReference type="PANTHER" id="PTHR46390">
    <property type="entry name" value="MANNOSE-1-PHOSPHATE GUANYLYLTRANSFERASE"/>
    <property type="match status" value="1"/>
</dbReference>
<dbReference type="CDD" id="cd02509">
    <property type="entry name" value="GDP-M1P_Guanylyltransferase"/>
    <property type="match status" value="1"/>
</dbReference>
<evidence type="ECO:0000259" key="1">
    <source>
        <dbReference type="Pfam" id="PF00483"/>
    </source>
</evidence>
<dbReference type="SUPFAM" id="SSF159283">
    <property type="entry name" value="Guanosine diphospho-D-mannose pyrophosphorylase/mannose-6-phosphate isomerase linker domain"/>
    <property type="match status" value="1"/>
</dbReference>
<dbReference type="PANTHER" id="PTHR46390:SF1">
    <property type="entry name" value="MANNOSE-1-PHOSPHATE GUANYLYLTRANSFERASE"/>
    <property type="match status" value="1"/>
</dbReference>
<dbReference type="SUPFAM" id="SSF53448">
    <property type="entry name" value="Nucleotide-diphospho-sugar transferases"/>
    <property type="match status" value="1"/>
</dbReference>
<keyword evidence="3" id="KW-0808">Transferase</keyword>
<dbReference type="EMBL" id="CP010904">
    <property type="protein sequence ID" value="AKJ64704.1"/>
    <property type="molecule type" value="Genomic_DNA"/>
</dbReference>
<evidence type="ECO:0000259" key="2">
    <source>
        <dbReference type="Pfam" id="PF22640"/>
    </source>
</evidence>
<dbReference type="InterPro" id="IPR029044">
    <property type="entry name" value="Nucleotide-diphossugar_trans"/>
</dbReference>
<gene>
    <name evidence="3" type="ORF">L21SP4_01458</name>
</gene>
<dbReference type="AlphaFoldDB" id="A0A0G3EKJ8"/>
<dbReference type="PATRIC" id="fig|1609981.3.peg.1515"/>
<reference evidence="3 4" key="2">
    <citation type="journal article" date="2016" name="ISME J.">
        <title>Characterization of the first cultured representative of Verrucomicrobia subdivision 5 indicates the proposal of a novel phylum.</title>
        <authorList>
            <person name="Spring S."/>
            <person name="Bunk B."/>
            <person name="Sproer C."/>
            <person name="Schumann P."/>
            <person name="Rohde M."/>
            <person name="Tindall B.J."/>
            <person name="Klenk H.P."/>
        </authorList>
    </citation>
    <scope>NUCLEOTIDE SEQUENCE [LARGE SCALE GENOMIC DNA]</scope>
    <source>
        <strain evidence="3 4">L21-Fru-AB</strain>
    </source>
</reference>
<dbReference type="InterPro" id="IPR051161">
    <property type="entry name" value="Mannose-6P_isomerase_type2"/>
</dbReference>
<dbReference type="InterPro" id="IPR054566">
    <property type="entry name" value="ManC/GMP-like_b-helix"/>
</dbReference>
<protein>
    <submittedName>
        <fullName evidence="3">Mannose-1-phosphate guanyltransferase</fullName>
    </submittedName>
</protein>
<dbReference type="Proteomes" id="UP000035268">
    <property type="component" value="Chromosome"/>
</dbReference>
<evidence type="ECO:0000313" key="3">
    <source>
        <dbReference type="EMBL" id="AKJ64704.1"/>
    </source>
</evidence>
<accession>A0A0G3EKJ8</accession>
<dbReference type="Gene3D" id="3.90.550.10">
    <property type="entry name" value="Spore Coat Polysaccharide Biosynthesis Protein SpsA, Chain A"/>
    <property type="match status" value="1"/>
</dbReference>
<sequence length="360" mass="39050">MGERYAVIMAGGKGERFWPLSTSQHPKQLLSLVGKRPFLAQAVERLEGLVPPERVWVVTNRDLVDATRAAVPEVPAEQIVGEPMGRDTAAAVACGGALIKARDPDGVFCILTADHVIGDLPLFRSTLRGAMDLAAGEDLLLTIGIEPSEPSTGFGYIEAGEPYAEREGVSFHRAARFVEKPDRATAGEYCASGRYCWNSGMFVWSVPALQRAFDEYRPQLSGLMDELSAAAEAGTLDEAMARTYPELEKISIDYALMEKASNIVMARGTFAWDDVGSWPAVRNHWAADEAGNTVQGTCETLDGGGNIVYSPDRLTALIGMEDTVVVQAEGVTLVCPRDRAQDVKKLVGKLREKQGYENLL</sequence>
<dbReference type="InterPro" id="IPR005835">
    <property type="entry name" value="NTP_transferase_dom"/>
</dbReference>
<feature type="domain" description="MannoseP isomerase/GMP-like beta-helix" evidence="2">
    <location>
        <begin position="301"/>
        <end position="350"/>
    </location>
</feature>
<evidence type="ECO:0000313" key="4">
    <source>
        <dbReference type="Proteomes" id="UP000035268"/>
    </source>
</evidence>